<dbReference type="InterPro" id="IPR024654">
    <property type="entry name" value="Calcineurin-like_PHP_lpxH"/>
</dbReference>
<dbReference type="GO" id="GO:0046872">
    <property type="term" value="F:metal ion binding"/>
    <property type="evidence" value="ECO:0007669"/>
    <property type="project" value="UniProtKB-KW"/>
</dbReference>
<comment type="similarity">
    <text evidence="1 2">Belongs to the metallophosphoesterase superfamily. YfcE family.</text>
</comment>
<dbReference type="SUPFAM" id="SSF56300">
    <property type="entry name" value="Metallo-dependent phosphatases"/>
    <property type="match status" value="1"/>
</dbReference>
<dbReference type="EC" id="3.1.4.-" evidence="2"/>
<dbReference type="Pfam" id="PF12850">
    <property type="entry name" value="Metallophos_2"/>
    <property type="match status" value="1"/>
</dbReference>
<keyword evidence="5" id="KW-1185">Reference proteome</keyword>
<feature type="domain" description="Calcineurin-like phosphoesterase" evidence="3">
    <location>
        <begin position="1"/>
        <end position="133"/>
    </location>
</feature>
<comment type="cofactor">
    <cofactor evidence="2">
        <name>a divalent metal cation</name>
        <dbReference type="ChEBI" id="CHEBI:60240"/>
    </cofactor>
</comment>
<name>A0A9D5M0F4_9FIRM</name>
<dbReference type="InterPro" id="IPR029052">
    <property type="entry name" value="Metallo-depent_PP-like"/>
</dbReference>
<dbReference type="Proteomes" id="UP000806542">
    <property type="component" value="Unassembled WGS sequence"/>
</dbReference>
<dbReference type="RefSeq" id="WP_226392524.1">
    <property type="nucleotide sequence ID" value="NZ_JADCKB010000009.1"/>
</dbReference>
<dbReference type="NCBIfam" id="TIGR00040">
    <property type="entry name" value="yfcE"/>
    <property type="match status" value="1"/>
</dbReference>
<proteinExistence type="inferred from homology"/>
<evidence type="ECO:0000256" key="1">
    <source>
        <dbReference type="ARBA" id="ARBA00008950"/>
    </source>
</evidence>
<dbReference type="InterPro" id="IPR000979">
    <property type="entry name" value="Phosphodiesterase_MJ0936/Vps29"/>
</dbReference>
<dbReference type="GO" id="GO:0016787">
    <property type="term" value="F:hydrolase activity"/>
    <property type="evidence" value="ECO:0007669"/>
    <property type="project" value="UniProtKB-UniRule"/>
</dbReference>
<organism evidence="4 5">
    <name type="scientific">Ructibacterium gallinarum</name>
    <dbReference type="NCBI Taxonomy" id="2779355"/>
    <lineage>
        <taxon>Bacteria</taxon>
        <taxon>Bacillati</taxon>
        <taxon>Bacillota</taxon>
        <taxon>Clostridia</taxon>
        <taxon>Eubacteriales</taxon>
        <taxon>Oscillospiraceae</taxon>
        <taxon>Ructibacterium</taxon>
    </lineage>
</organism>
<dbReference type="EMBL" id="JADCKB010000009">
    <property type="protein sequence ID" value="MBE5039975.1"/>
    <property type="molecule type" value="Genomic_DNA"/>
</dbReference>
<sequence>MKAIVLSDSHKNFNSIRRAIEKEPDINLIIHAGDVQRDVDDILDAWPELPCEFVLGNNDFNVFNVPTQRVFVFGGKKIFLTHGHLYGVRHSTFRLVQEAKKHHADICIFGHTHLPLLTEQDGIQILNPGSSWQSYGIIEITDGKVKICLKENQ</sequence>
<gene>
    <name evidence="4" type="ORF">INF28_05795</name>
</gene>
<dbReference type="Gene3D" id="3.60.21.10">
    <property type="match status" value="1"/>
</dbReference>
<dbReference type="PANTHER" id="PTHR11124">
    <property type="entry name" value="VACUOLAR SORTING PROTEIN VPS29"/>
    <property type="match status" value="1"/>
</dbReference>
<reference evidence="4" key="1">
    <citation type="submission" date="2020-10" db="EMBL/GenBank/DDBJ databases">
        <title>ChiBAC.</title>
        <authorList>
            <person name="Zenner C."/>
            <person name="Hitch T.C.A."/>
            <person name="Clavel T."/>
        </authorList>
    </citation>
    <scope>NUCLEOTIDE SEQUENCE</scope>
    <source>
        <strain evidence="4">DSM 107454</strain>
    </source>
</reference>
<evidence type="ECO:0000256" key="2">
    <source>
        <dbReference type="RuleBase" id="RU362039"/>
    </source>
</evidence>
<evidence type="ECO:0000313" key="4">
    <source>
        <dbReference type="EMBL" id="MBE5039975.1"/>
    </source>
</evidence>
<accession>A0A9D5M0F4</accession>
<protein>
    <recommendedName>
        <fullName evidence="2">Phosphoesterase</fullName>
        <ecNumber evidence="2">3.1.4.-</ecNumber>
    </recommendedName>
</protein>
<evidence type="ECO:0000259" key="3">
    <source>
        <dbReference type="Pfam" id="PF12850"/>
    </source>
</evidence>
<dbReference type="AlphaFoldDB" id="A0A9D5M0F4"/>
<comment type="caution">
    <text evidence="4">The sequence shown here is derived from an EMBL/GenBank/DDBJ whole genome shotgun (WGS) entry which is preliminary data.</text>
</comment>
<evidence type="ECO:0000313" key="5">
    <source>
        <dbReference type="Proteomes" id="UP000806542"/>
    </source>
</evidence>
<keyword evidence="2" id="KW-0479">Metal-binding</keyword>